<dbReference type="AlphaFoldDB" id="A0A7L4YQI8"/>
<evidence type="ECO:0000259" key="1">
    <source>
        <dbReference type="Pfam" id="PF04480"/>
    </source>
</evidence>
<evidence type="ECO:0000313" key="2">
    <source>
        <dbReference type="EMBL" id="QHC00817.1"/>
    </source>
</evidence>
<reference evidence="2 3" key="1">
    <citation type="journal article" date="2018" name="Int. J. Syst. Evol. Microbiol.">
        <title>Epidermidibacterium keratini gen. nov., sp. nov., a member of the family Sporichthyaceae, isolated from keratin epidermis.</title>
        <authorList>
            <person name="Lee D.G."/>
            <person name="Trujillo M.E."/>
            <person name="Kang S."/>
            <person name="Nam J.J."/>
            <person name="Kim Y.J."/>
        </authorList>
    </citation>
    <scope>NUCLEOTIDE SEQUENCE [LARGE SCALE GENOMIC DNA]</scope>
    <source>
        <strain evidence="2 3">EPI-7</strain>
    </source>
</reference>
<dbReference type="Proteomes" id="UP000463857">
    <property type="component" value="Chromosome"/>
</dbReference>
<dbReference type="InterPro" id="IPR007569">
    <property type="entry name" value="DUF559"/>
</dbReference>
<dbReference type="RefSeq" id="WP_159545674.1">
    <property type="nucleotide sequence ID" value="NZ_CP047156.1"/>
</dbReference>
<dbReference type="KEGG" id="eke:EK0264_11320"/>
<dbReference type="Gene3D" id="3.40.960.10">
    <property type="entry name" value="VSR Endonuclease"/>
    <property type="match status" value="1"/>
</dbReference>
<dbReference type="InParanoid" id="A0A7L4YQI8"/>
<dbReference type="Pfam" id="PF04480">
    <property type="entry name" value="DUF559"/>
    <property type="match status" value="1"/>
</dbReference>
<accession>A0A7L4YQI8</accession>
<sequence length="286" mass="32161">MNAVERLMGEQFGVVRAAALLRYLDRSTLRALVRTGQARQVIHGWYANADADMRAITAVRAGGALTCLDALELHGIWVPHGERAVRHVRPGSGARQPRLSISGVRYCEPVGCRPPTARAVDSPIVAMLSATECCSAEEFVAICDSMLHQGFVERDELDQLLSAYPARIRSLVNWCDGRAESGTESLVRFRLARAGVKLRPQVTVVGIGKVDLLIGRRLIIEVDSREYHGGQEPYQRDRRRDRRSAGRSYIVVRLTYADVMFHWDEALEDIMQIIRRREHLRPLPAR</sequence>
<keyword evidence="3" id="KW-1185">Reference proteome</keyword>
<dbReference type="OrthoDB" id="4701311at2"/>
<proteinExistence type="predicted"/>
<gene>
    <name evidence="2" type="ORF">EK0264_11320</name>
</gene>
<organism evidence="2 3">
    <name type="scientific">Epidermidibacterium keratini</name>
    <dbReference type="NCBI Taxonomy" id="1891644"/>
    <lineage>
        <taxon>Bacteria</taxon>
        <taxon>Bacillati</taxon>
        <taxon>Actinomycetota</taxon>
        <taxon>Actinomycetes</taxon>
        <taxon>Sporichthyales</taxon>
        <taxon>Sporichthyaceae</taxon>
        <taxon>Epidermidibacterium</taxon>
    </lineage>
</organism>
<feature type="domain" description="DUF559" evidence="1">
    <location>
        <begin position="195"/>
        <end position="274"/>
    </location>
</feature>
<dbReference type="EMBL" id="CP047156">
    <property type="protein sequence ID" value="QHC00817.1"/>
    <property type="molecule type" value="Genomic_DNA"/>
</dbReference>
<dbReference type="InterPro" id="IPR011335">
    <property type="entry name" value="Restrct_endonuc-II-like"/>
</dbReference>
<evidence type="ECO:0000313" key="3">
    <source>
        <dbReference type="Proteomes" id="UP000463857"/>
    </source>
</evidence>
<protein>
    <submittedName>
        <fullName evidence="2">DUF559 domain-containing protein</fullName>
    </submittedName>
</protein>
<name>A0A7L4YQI8_9ACTN</name>
<dbReference type="SUPFAM" id="SSF52980">
    <property type="entry name" value="Restriction endonuclease-like"/>
    <property type="match status" value="1"/>
</dbReference>